<keyword evidence="3" id="KW-1185">Reference proteome</keyword>
<dbReference type="RefSeq" id="XP_026609825.1">
    <property type="nucleotide sequence ID" value="XM_026755794.1"/>
</dbReference>
<evidence type="ECO:0000313" key="2">
    <source>
        <dbReference type="EMBL" id="RHZ43474.1"/>
    </source>
</evidence>
<gene>
    <name evidence="2" type="ORF">CDV56_102175</name>
</gene>
<name>A0A397G0X4_ASPTH</name>
<organism evidence="2 3">
    <name type="scientific">Aspergillus thermomutatus</name>
    <name type="common">Neosartorya pseudofischeri</name>
    <dbReference type="NCBI Taxonomy" id="41047"/>
    <lineage>
        <taxon>Eukaryota</taxon>
        <taxon>Fungi</taxon>
        <taxon>Dikarya</taxon>
        <taxon>Ascomycota</taxon>
        <taxon>Pezizomycotina</taxon>
        <taxon>Eurotiomycetes</taxon>
        <taxon>Eurotiomycetidae</taxon>
        <taxon>Eurotiales</taxon>
        <taxon>Aspergillaceae</taxon>
        <taxon>Aspergillus</taxon>
        <taxon>Aspergillus subgen. Fumigati</taxon>
    </lineage>
</organism>
<accession>A0A397G0X4</accession>
<dbReference type="Proteomes" id="UP000215305">
    <property type="component" value="Unassembled WGS sequence"/>
</dbReference>
<evidence type="ECO:0000313" key="3">
    <source>
        <dbReference type="Proteomes" id="UP000215305"/>
    </source>
</evidence>
<reference evidence="2" key="1">
    <citation type="submission" date="2018-08" db="EMBL/GenBank/DDBJ databases">
        <title>Draft genome sequence of azole-resistant Aspergillus thermomutatus (Neosartorya pseudofischeri) strain HMR AF 39, isolated from a human nasal aspirate.</title>
        <authorList>
            <person name="Parent-Michaud M."/>
            <person name="Dufresne P.J."/>
            <person name="Fournier E."/>
            <person name="Martineau C."/>
            <person name="Moreira S."/>
            <person name="Perkins V."/>
            <person name="De Repentigny L."/>
            <person name="Dufresne S.F."/>
        </authorList>
    </citation>
    <scope>NUCLEOTIDE SEQUENCE [LARGE SCALE GENOMIC DNA]</scope>
    <source>
        <strain evidence="2">HMR AF 39</strain>
    </source>
</reference>
<dbReference type="AlphaFoldDB" id="A0A397G0X4"/>
<evidence type="ECO:0000256" key="1">
    <source>
        <dbReference type="SAM" id="MobiDB-lite"/>
    </source>
</evidence>
<proteinExistence type="predicted"/>
<feature type="region of interest" description="Disordered" evidence="1">
    <location>
        <begin position="1"/>
        <end position="23"/>
    </location>
</feature>
<dbReference type="VEuPathDB" id="FungiDB:CDV56_102175"/>
<dbReference type="EMBL" id="NKHU02000410">
    <property type="protein sequence ID" value="RHZ43474.1"/>
    <property type="molecule type" value="Genomic_DNA"/>
</dbReference>
<protein>
    <submittedName>
        <fullName evidence="2">Uncharacterized protein</fullName>
    </submittedName>
</protein>
<comment type="caution">
    <text evidence="2">The sequence shown here is derived from an EMBL/GenBank/DDBJ whole genome shotgun (WGS) entry which is preliminary data.</text>
</comment>
<dbReference type="GeneID" id="38124149"/>
<sequence length="130" mass="14152">MPKATPGEAEGPEAGTCEETRHPSCTPAVANVLSHTKAKANAPERKSQRVWNRAYDELASDEAATDLQSIKSDVHGKDLLFSDDGRYLKTSQRLYTLASGVLAPSPDPELSRSVLYNAPAWVMRGDQKLL</sequence>